<comment type="caution">
    <text evidence="1">The sequence shown here is derived from an EMBL/GenBank/DDBJ whole genome shotgun (WGS) entry which is preliminary data.</text>
</comment>
<dbReference type="EMBL" id="JADFTS010000003">
    <property type="protein sequence ID" value="KAF9615844.1"/>
    <property type="molecule type" value="Genomic_DNA"/>
</dbReference>
<dbReference type="PANTHER" id="PTHR33789:SF11">
    <property type="entry name" value="OS05G0202300 PROTEIN"/>
    <property type="match status" value="1"/>
</dbReference>
<dbReference type="SUPFAM" id="SSF55961">
    <property type="entry name" value="Bet v1-like"/>
    <property type="match status" value="1"/>
</dbReference>
<dbReference type="Gene3D" id="3.30.530.20">
    <property type="match status" value="1"/>
</dbReference>
<evidence type="ECO:0008006" key="3">
    <source>
        <dbReference type="Google" id="ProtNLM"/>
    </source>
</evidence>
<proteinExistence type="predicted"/>
<dbReference type="AlphaFoldDB" id="A0A835IF75"/>
<dbReference type="PANTHER" id="PTHR33789">
    <property type="entry name" value="LACHRYMATORY-FACTOR SYNTHASE"/>
    <property type="match status" value="1"/>
</dbReference>
<dbReference type="Proteomes" id="UP000631114">
    <property type="component" value="Unassembled WGS sequence"/>
</dbReference>
<dbReference type="InterPro" id="IPR053249">
    <property type="entry name" value="LFS"/>
</dbReference>
<name>A0A835IF75_9MAGN</name>
<evidence type="ECO:0000313" key="1">
    <source>
        <dbReference type="EMBL" id="KAF9615844.1"/>
    </source>
</evidence>
<organism evidence="1 2">
    <name type="scientific">Coptis chinensis</name>
    <dbReference type="NCBI Taxonomy" id="261450"/>
    <lineage>
        <taxon>Eukaryota</taxon>
        <taxon>Viridiplantae</taxon>
        <taxon>Streptophyta</taxon>
        <taxon>Embryophyta</taxon>
        <taxon>Tracheophyta</taxon>
        <taxon>Spermatophyta</taxon>
        <taxon>Magnoliopsida</taxon>
        <taxon>Ranunculales</taxon>
        <taxon>Ranunculaceae</taxon>
        <taxon>Coptidoideae</taxon>
        <taxon>Coptis</taxon>
    </lineage>
</organism>
<keyword evidence="2" id="KW-1185">Reference proteome</keyword>
<sequence>MGGLQLCALGPLNDVRIEQNLIYTPKPFAINSQSSISGSLMADDPQQKWQGKIRPWCIRYCAGPATPTNDSSTTTFGWANENLLAIDPMERYLTYEINESNMGFDNYVATIKVLLGDNDNQNGCEIEWSFVANPMKGWKLEDFISLLRSNLDTMAKRMEEASQC</sequence>
<reference evidence="1 2" key="1">
    <citation type="submission" date="2020-10" db="EMBL/GenBank/DDBJ databases">
        <title>The Coptis chinensis genome and diversification of protoberbering-type alkaloids.</title>
        <authorList>
            <person name="Wang B."/>
            <person name="Shu S."/>
            <person name="Song C."/>
            <person name="Liu Y."/>
        </authorList>
    </citation>
    <scope>NUCLEOTIDE SEQUENCE [LARGE SCALE GENOMIC DNA]</scope>
    <source>
        <strain evidence="1">HL-2020</strain>
        <tissue evidence="1">Leaf</tissue>
    </source>
</reference>
<evidence type="ECO:0000313" key="2">
    <source>
        <dbReference type="Proteomes" id="UP000631114"/>
    </source>
</evidence>
<accession>A0A835IF75</accession>
<protein>
    <recommendedName>
        <fullName evidence="3">Lachrymatory-factor synthase</fullName>
    </recommendedName>
</protein>
<dbReference type="CDD" id="cd07821">
    <property type="entry name" value="PYR_PYL_RCAR_like"/>
    <property type="match status" value="1"/>
</dbReference>
<dbReference type="InterPro" id="IPR023393">
    <property type="entry name" value="START-like_dom_sf"/>
</dbReference>
<dbReference type="Pfam" id="PF10604">
    <property type="entry name" value="Polyketide_cyc2"/>
    <property type="match status" value="1"/>
</dbReference>
<dbReference type="OrthoDB" id="1592664at2759"/>
<gene>
    <name evidence="1" type="ORF">IFM89_026732</name>
</gene>
<dbReference type="InterPro" id="IPR019587">
    <property type="entry name" value="Polyketide_cyclase/dehydratase"/>
</dbReference>